<proteinExistence type="predicted"/>
<sequence length="742" mass="85497">MDFIIFKFHHDHKEKTLLIRRDDITLGYLRLQTRKLFKMQKNFRFAISYELIKPGHENDESPNRHYYCSRPDERPEKLLMNDQQLAKIRKGRRKNHHDTAVRIIVHTTPNIVGQYYQQASPIKNRSIGSKNKKRNRSSSSKRNIKSTPNKGKRAKSNTKEIVKIKADNTYDYSLPPSVWEVFLKSMLNNPDNIEKLKLLYNNSPIRNKKYNISDFINPTDLLVRKMETELGIQGRSAREFKSPSKDWCTCDTYDSDDTSNAAASVIHHRRNKLSLDSRKSPDLVQRKQTNAAQVKEIERKFMDVGYDSDDVFANNPSTLMGAKYKVVRKFEKIKEDPPPPPLPKDDKCPICKKPKLVDTISQYNTIQSRMNGTVSINSEKFQSPHYRRGKDTDSDTFLGKSIAERTHSVKQPKKIIRKKRKRSKKSQANRSSMLSTPRRCLRECCIHKRKAEEEASSQRSISSRGKSTKEFNFSSSAVMKSVKRNKLNKTANIDKISVGNGLLNHQKARTENTSILKEGGTVPSLKQDQTNPGLTYQLKNFSKQKLRFNLAENSATFGTSQQKSISQNSSKGIKQTLKNRVKIIKRNSRKPENPYSSLRPQKPARQKNTTSSNPHKHRKYTKPSPKLLKNDFIPQDSHNQTFNLTQNIPLQSLPAHSQTTSKPRPGTHYEYSSHHQTLNPRSDLPKFVRPITRKRGFKSTIASNTAIRDKRNRELNNAKSENSGLGRNARFPKVKNKSRLYN</sequence>
<feature type="region of interest" description="Disordered" evidence="1">
    <location>
        <begin position="375"/>
        <end position="435"/>
    </location>
</feature>
<accession>A0AAD1YAB7</accession>
<keyword evidence="3" id="KW-1185">Reference proteome</keyword>
<feature type="compositionally biased region" description="Basic residues" evidence="1">
    <location>
        <begin position="577"/>
        <end position="588"/>
    </location>
</feature>
<organism evidence="2 3">
    <name type="scientific">Euplotes crassus</name>
    <dbReference type="NCBI Taxonomy" id="5936"/>
    <lineage>
        <taxon>Eukaryota</taxon>
        <taxon>Sar</taxon>
        <taxon>Alveolata</taxon>
        <taxon>Ciliophora</taxon>
        <taxon>Intramacronucleata</taxon>
        <taxon>Spirotrichea</taxon>
        <taxon>Hypotrichia</taxon>
        <taxon>Euplotida</taxon>
        <taxon>Euplotidae</taxon>
        <taxon>Moneuplotes</taxon>
    </lineage>
</organism>
<dbReference type="AlphaFoldDB" id="A0AAD1YAB7"/>
<feature type="region of interest" description="Disordered" evidence="1">
    <location>
        <begin position="115"/>
        <end position="159"/>
    </location>
</feature>
<evidence type="ECO:0000313" key="2">
    <source>
        <dbReference type="EMBL" id="CAI2387423.1"/>
    </source>
</evidence>
<feature type="compositionally biased region" description="Basic residues" evidence="1">
    <location>
        <begin position="408"/>
        <end position="427"/>
    </location>
</feature>
<dbReference type="EMBL" id="CAMPGE010029933">
    <property type="protein sequence ID" value="CAI2387423.1"/>
    <property type="molecule type" value="Genomic_DNA"/>
</dbReference>
<reference evidence="2" key="1">
    <citation type="submission" date="2023-07" db="EMBL/GenBank/DDBJ databases">
        <authorList>
            <consortium name="AG Swart"/>
            <person name="Singh M."/>
            <person name="Singh A."/>
            <person name="Seah K."/>
            <person name="Emmerich C."/>
        </authorList>
    </citation>
    <scope>NUCLEOTIDE SEQUENCE</scope>
    <source>
        <strain evidence="2">DP1</strain>
    </source>
</reference>
<feature type="compositionally biased region" description="Low complexity" evidence="1">
    <location>
        <begin position="560"/>
        <end position="575"/>
    </location>
</feature>
<evidence type="ECO:0000256" key="1">
    <source>
        <dbReference type="SAM" id="MobiDB-lite"/>
    </source>
</evidence>
<feature type="compositionally biased region" description="Polar residues" evidence="1">
    <location>
        <begin position="636"/>
        <end position="662"/>
    </location>
</feature>
<dbReference type="Proteomes" id="UP001295684">
    <property type="component" value="Unassembled WGS sequence"/>
</dbReference>
<feature type="region of interest" description="Disordered" evidence="1">
    <location>
        <begin position="556"/>
        <end position="685"/>
    </location>
</feature>
<feature type="region of interest" description="Disordered" evidence="1">
    <location>
        <begin position="713"/>
        <end position="742"/>
    </location>
</feature>
<feature type="compositionally biased region" description="Basic residues" evidence="1">
    <location>
        <begin position="730"/>
        <end position="742"/>
    </location>
</feature>
<gene>
    <name evidence="2" type="ORF">ECRASSUSDP1_LOCUS29056</name>
</gene>
<comment type="caution">
    <text evidence="2">The sequence shown here is derived from an EMBL/GenBank/DDBJ whole genome shotgun (WGS) entry which is preliminary data.</text>
</comment>
<protein>
    <submittedName>
        <fullName evidence="2">Uncharacterized protein</fullName>
    </submittedName>
</protein>
<evidence type="ECO:0000313" key="3">
    <source>
        <dbReference type="Proteomes" id="UP001295684"/>
    </source>
</evidence>
<name>A0AAD1YAB7_EUPCR</name>